<dbReference type="AlphaFoldDB" id="A0A9J6C8Y9"/>
<reference evidence="3" key="1">
    <citation type="submission" date="2021-03" db="EMBL/GenBank/DDBJ databases">
        <title>Chromosome level genome of the anhydrobiotic midge Polypedilum vanderplanki.</title>
        <authorList>
            <person name="Yoshida Y."/>
            <person name="Kikawada T."/>
            <person name="Gusev O."/>
        </authorList>
    </citation>
    <scope>NUCLEOTIDE SEQUENCE</scope>
    <source>
        <strain evidence="3">NIAS01</strain>
        <tissue evidence="3">Whole body or cell culture</tissue>
    </source>
</reference>
<dbReference type="Pfam" id="PF17900">
    <property type="entry name" value="Peptidase_M1_N"/>
    <property type="match status" value="1"/>
</dbReference>
<proteinExistence type="predicted"/>
<dbReference type="InterPro" id="IPR050344">
    <property type="entry name" value="Peptidase_M1_aminopeptidases"/>
</dbReference>
<dbReference type="GO" id="GO:0070006">
    <property type="term" value="F:metalloaminopeptidase activity"/>
    <property type="evidence" value="ECO:0007669"/>
    <property type="project" value="TreeGrafter"/>
</dbReference>
<dbReference type="InterPro" id="IPR042097">
    <property type="entry name" value="Aminopeptidase_N-like_N_sf"/>
</dbReference>
<dbReference type="InterPro" id="IPR045357">
    <property type="entry name" value="Aminopeptidase_N-like_N"/>
</dbReference>
<dbReference type="GO" id="GO:0008270">
    <property type="term" value="F:zinc ion binding"/>
    <property type="evidence" value="ECO:0007669"/>
    <property type="project" value="TreeGrafter"/>
</dbReference>
<dbReference type="GO" id="GO:0006508">
    <property type="term" value="P:proteolysis"/>
    <property type="evidence" value="ECO:0007669"/>
    <property type="project" value="TreeGrafter"/>
</dbReference>
<comment type="caution">
    <text evidence="3">The sequence shown here is derived from an EMBL/GenBank/DDBJ whole genome shotgun (WGS) entry which is preliminary data.</text>
</comment>
<feature type="domain" description="Aminopeptidase N-like N-terminal" evidence="2">
    <location>
        <begin position="48"/>
        <end position="212"/>
    </location>
</feature>
<gene>
    <name evidence="3" type="ORF">PVAND_007810</name>
</gene>
<dbReference type="GO" id="GO:0016020">
    <property type="term" value="C:membrane"/>
    <property type="evidence" value="ECO:0007669"/>
    <property type="project" value="TreeGrafter"/>
</dbReference>
<feature type="chain" id="PRO_5039933859" description="Aminopeptidase N-like N-terminal domain-containing protein" evidence="1">
    <location>
        <begin position="20"/>
        <end position="328"/>
    </location>
</feature>
<protein>
    <recommendedName>
        <fullName evidence="2">Aminopeptidase N-like N-terminal domain-containing protein</fullName>
    </recommendedName>
</protein>
<dbReference type="PANTHER" id="PTHR11533">
    <property type="entry name" value="PROTEASE M1 ZINC METALLOPROTEASE"/>
    <property type="match status" value="1"/>
</dbReference>
<accession>A0A9J6C8Y9</accession>
<evidence type="ECO:0000256" key="1">
    <source>
        <dbReference type="SAM" id="SignalP"/>
    </source>
</evidence>
<dbReference type="Proteomes" id="UP001107558">
    <property type="component" value="Chromosome 2"/>
</dbReference>
<feature type="signal peptide" evidence="1">
    <location>
        <begin position="1"/>
        <end position="19"/>
    </location>
</feature>
<dbReference type="GO" id="GO:0005737">
    <property type="term" value="C:cytoplasm"/>
    <property type="evidence" value="ECO:0007669"/>
    <property type="project" value="TreeGrafter"/>
</dbReference>
<keyword evidence="4" id="KW-1185">Reference proteome</keyword>
<evidence type="ECO:0000259" key="2">
    <source>
        <dbReference type="Pfam" id="PF17900"/>
    </source>
</evidence>
<keyword evidence="1" id="KW-0732">Signal</keyword>
<dbReference type="PANTHER" id="PTHR11533:SF299">
    <property type="entry name" value="AMINOPEPTIDASE"/>
    <property type="match status" value="1"/>
</dbReference>
<dbReference type="Gene3D" id="2.60.40.1730">
    <property type="entry name" value="tricorn interacting facor f3 domain"/>
    <property type="match status" value="1"/>
</dbReference>
<dbReference type="EMBL" id="JADBJN010000002">
    <property type="protein sequence ID" value="KAG5678110.1"/>
    <property type="molecule type" value="Genomic_DNA"/>
</dbReference>
<name>A0A9J6C8Y9_POLVA</name>
<sequence>MCSMLKVFATVVFIVLVEGNFMRCHASQGETENERKDYKLPNNTSIEKYHLNLHTNIHLGNPFFSASVNIKIKVLEDMDMIELHSVNLNVSNIIVLRKRKTGIKYELDESKEIIKINLPLTKNETLELKIEYEGSFTDDFIIKEFESDFLLLSFQAIGFRTICPSRDEYGVKSTFEIEIEHDTSYNAISNSEVEATNEIDRNSVTKFFETKLIPKSSLAIFVSNLEPISLNDGVLYINIYGNQTEFYQYALERAIDIMKVSNSFFNTSHYISSFKVVALPSTVSMISTLNLMILNQHQITFQSEESTTMQKNKILRVFTRGIAVSHLN</sequence>
<organism evidence="3 4">
    <name type="scientific">Polypedilum vanderplanki</name>
    <name type="common">Sleeping chironomid midge</name>
    <dbReference type="NCBI Taxonomy" id="319348"/>
    <lineage>
        <taxon>Eukaryota</taxon>
        <taxon>Metazoa</taxon>
        <taxon>Ecdysozoa</taxon>
        <taxon>Arthropoda</taxon>
        <taxon>Hexapoda</taxon>
        <taxon>Insecta</taxon>
        <taxon>Pterygota</taxon>
        <taxon>Neoptera</taxon>
        <taxon>Endopterygota</taxon>
        <taxon>Diptera</taxon>
        <taxon>Nematocera</taxon>
        <taxon>Chironomoidea</taxon>
        <taxon>Chironomidae</taxon>
        <taxon>Chironominae</taxon>
        <taxon>Polypedilum</taxon>
        <taxon>Polypedilum</taxon>
    </lineage>
</organism>
<dbReference type="OrthoDB" id="10031169at2759"/>
<evidence type="ECO:0000313" key="3">
    <source>
        <dbReference type="EMBL" id="KAG5678110.1"/>
    </source>
</evidence>
<evidence type="ECO:0000313" key="4">
    <source>
        <dbReference type="Proteomes" id="UP001107558"/>
    </source>
</evidence>
<dbReference type="GO" id="GO:0005615">
    <property type="term" value="C:extracellular space"/>
    <property type="evidence" value="ECO:0007669"/>
    <property type="project" value="TreeGrafter"/>
</dbReference>
<dbReference type="GO" id="GO:0042277">
    <property type="term" value="F:peptide binding"/>
    <property type="evidence" value="ECO:0007669"/>
    <property type="project" value="TreeGrafter"/>
</dbReference>
<dbReference type="GO" id="GO:0043171">
    <property type="term" value="P:peptide catabolic process"/>
    <property type="evidence" value="ECO:0007669"/>
    <property type="project" value="TreeGrafter"/>
</dbReference>
<dbReference type="SUPFAM" id="SSF63737">
    <property type="entry name" value="Leukotriene A4 hydrolase N-terminal domain"/>
    <property type="match status" value="1"/>
</dbReference>